<comment type="caution">
    <text evidence="6">The sequence shown here is derived from an EMBL/GenBank/DDBJ whole genome shotgun (WGS) entry which is preliminary data.</text>
</comment>
<proteinExistence type="inferred from homology"/>
<evidence type="ECO:0000259" key="5">
    <source>
        <dbReference type="PROSITE" id="PS51819"/>
    </source>
</evidence>
<dbReference type="Gene3D" id="3.10.180.10">
    <property type="entry name" value="2,3-Dihydroxybiphenyl 1,2-Dioxygenase, domain 1"/>
    <property type="match status" value="1"/>
</dbReference>
<dbReference type="Proteomes" id="UP000651010">
    <property type="component" value="Unassembled WGS sequence"/>
</dbReference>
<comment type="similarity">
    <text evidence="2">Belongs to the 4HPPD family.</text>
</comment>
<dbReference type="PANTHER" id="PTHR11959">
    <property type="entry name" value="4-HYDROXYPHENYLPYRUVATE DIOXYGENASE"/>
    <property type="match status" value="1"/>
</dbReference>
<protein>
    <submittedName>
        <fullName evidence="6">VOC family protein</fullName>
    </submittedName>
</protein>
<reference evidence="6 7" key="1">
    <citation type="submission" date="2020-09" db="EMBL/GenBank/DDBJ databases">
        <title>Dyella sp. 7MK23 isolated from forest soil.</title>
        <authorList>
            <person name="Fu J."/>
        </authorList>
    </citation>
    <scope>NUCLEOTIDE SEQUENCE [LARGE SCALE GENOMIC DNA]</scope>
    <source>
        <strain evidence="6 7">7MK23</strain>
    </source>
</reference>
<dbReference type="InterPro" id="IPR037523">
    <property type="entry name" value="VOC_core"/>
</dbReference>
<evidence type="ECO:0000313" key="7">
    <source>
        <dbReference type="Proteomes" id="UP000651010"/>
    </source>
</evidence>
<dbReference type="InterPro" id="IPR029068">
    <property type="entry name" value="Glyas_Bleomycin-R_OHBP_Dase"/>
</dbReference>
<dbReference type="Pfam" id="PF00903">
    <property type="entry name" value="Glyoxalase"/>
    <property type="match status" value="1"/>
</dbReference>
<dbReference type="InterPro" id="IPR005956">
    <property type="entry name" value="4OHPhenylPyrv_dOase"/>
</dbReference>
<sequence length="162" mass="18177">MSMLPHPFLRIDHLAIAVANLEDAIVFYRDTLKLPLVERRETLGKHTGMRSAVMSGGHFQIVLIEGTSPDSQVSRYIERYGPGVQHVAFEVEDIESTQRALAENGLEFSTGILAAPGLRQVFSKRDQVSGMMYELIERSGEEGFQDANTTRLFEELEKADSY</sequence>
<evidence type="ECO:0000256" key="1">
    <source>
        <dbReference type="ARBA" id="ARBA00001962"/>
    </source>
</evidence>
<evidence type="ECO:0000256" key="2">
    <source>
        <dbReference type="ARBA" id="ARBA00005877"/>
    </source>
</evidence>
<dbReference type="SUPFAM" id="SSF54593">
    <property type="entry name" value="Glyoxalase/Bleomycin resistance protein/Dihydroxybiphenyl dioxygenase"/>
    <property type="match status" value="1"/>
</dbReference>
<evidence type="ECO:0000256" key="3">
    <source>
        <dbReference type="ARBA" id="ARBA00022737"/>
    </source>
</evidence>
<dbReference type="PROSITE" id="PS51819">
    <property type="entry name" value="VOC"/>
    <property type="match status" value="1"/>
</dbReference>
<keyword evidence="7" id="KW-1185">Reference proteome</keyword>
<keyword evidence="4" id="KW-0408">Iron</keyword>
<dbReference type="InterPro" id="IPR004360">
    <property type="entry name" value="Glyas_Fos-R_dOase_dom"/>
</dbReference>
<gene>
    <name evidence="6" type="ORF">IGX34_16605</name>
</gene>
<evidence type="ECO:0000313" key="6">
    <source>
        <dbReference type="EMBL" id="MBE1162006.1"/>
    </source>
</evidence>
<evidence type="ECO:0000256" key="4">
    <source>
        <dbReference type="ARBA" id="ARBA00023004"/>
    </source>
</evidence>
<name>A0ABR9GDA0_9GAMM</name>
<keyword evidence="3" id="KW-0677">Repeat</keyword>
<dbReference type="PANTHER" id="PTHR11959:SF1">
    <property type="entry name" value="4-HYDROXYPHENYLPYRUVATE DIOXYGENASE"/>
    <property type="match status" value="1"/>
</dbReference>
<organism evidence="6 7">
    <name type="scientific">Dyella acidiphila</name>
    <dbReference type="NCBI Taxonomy" id="2775866"/>
    <lineage>
        <taxon>Bacteria</taxon>
        <taxon>Pseudomonadati</taxon>
        <taxon>Pseudomonadota</taxon>
        <taxon>Gammaproteobacteria</taxon>
        <taxon>Lysobacterales</taxon>
        <taxon>Rhodanobacteraceae</taxon>
        <taxon>Dyella</taxon>
    </lineage>
</organism>
<feature type="domain" description="VOC" evidence="5">
    <location>
        <begin position="10"/>
        <end position="138"/>
    </location>
</feature>
<accession>A0ABR9GDA0</accession>
<comment type="cofactor">
    <cofactor evidence="1">
        <name>Fe cation</name>
        <dbReference type="ChEBI" id="CHEBI:24875"/>
    </cofactor>
</comment>
<dbReference type="EMBL" id="JACZZA010000011">
    <property type="protein sequence ID" value="MBE1162006.1"/>
    <property type="molecule type" value="Genomic_DNA"/>
</dbReference>